<dbReference type="InterPro" id="IPR045004">
    <property type="entry name" value="ECH_dom"/>
</dbReference>
<dbReference type="KEGG" id="serw:FY030_00840"/>
<keyword evidence="5" id="KW-0413">Isomerase</keyword>
<dbReference type="PANTHER" id="PTHR43176:SF3">
    <property type="entry name" value="3-HYDROXYISOBUTYRYL-COA HYDROLASE, MITOCHONDRIAL"/>
    <property type="match status" value="1"/>
</dbReference>
<dbReference type="GO" id="GO:0003860">
    <property type="term" value="F:3-hydroxyisobutyryl-CoA hydrolase activity"/>
    <property type="evidence" value="ECO:0007669"/>
    <property type="project" value="UniProtKB-EC"/>
</dbReference>
<dbReference type="Pfam" id="PF16113">
    <property type="entry name" value="ECH_2"/>
    <property type="match status" value="1"/>
</dbReference>
<dbReference type="EMBL" id="CP044427">
    <property type="protein sequence ID" value="QFG67460.1"/>
    <property type="molecule type" value="Genomic_DNA"/>
</dbReference>
<dbReference type="NCBIfam" id="NF004127">
    <property type="entry name" value="PRK05617.1"/>
    <property type="match status" value="1"/>
</dbReference>
<feature type="domain" description="Enoyl-CoA hydratase/isomerase" evidence="4">
    <location>
        <begin position="27"/>
        <end position="352"/>
    </location>
</feature>
<comment type="catalytic activity">
    <reaction evidence="1">
        <text>3-hydroxy-2-methylpropanoyl-CoA + H2O = 3-hydroxy-2-methylpropanoate + CoA + H(+)</text>
        <dbReference type="Rhea" id="RHEA:20888"/>
        <dbReference type="ChEBI" id="CHEBI:11805"/>
        <dbReference type="ChEBI" id="CHEBI:15377"/>
        <dbReference type="ChEBI" id="CHEBI:15378"/>
        <dbReference type="ChEBI" id="CHEBI:57287"/>
        <dbReference type="ChEBI" id="CHEBI:57340"/>
        <dbReference type="EC" id="3.1.2.4"/>
    </reaction>
</comment>
<dbReference type="CDD" id="cd06558">
    <property type="entry name" value="crotonase-like"/>
    <property type="match status" value="1"/>
</dbReference>
<dbReference type="InterPro" id="IPR029045">
    <property type="entry name" value="ClpP/crotonase-like_dom_sf"/>
</dbReference>
<dbReference type="AlphaFoldDB" id="A0A5J6V172"/>
<evidence type="ECO:0000256" key="2">
    <source>
        <dbReference type="ARBA" id="ARBA00011915"/>
    </source>
</evidence>
<dbReference type="GO" id="GO:0005829">
    <property type="term" value="C:cytosol"/>
    <property type="evidence" value="ECO:0007669"/>
    <property type="project" value="TreeGrafter"/>
</dbReference>
<dbReference type="GO" id="GO:0006574">
    <property type="term" value="P:L-valine catabolic process"/>
    <property type="evidence" value="ECO:0007669"/>
    <property type="project" value="TreeGrafter"/>
</dbReference>
<protein>
    <recommendedName>
        <fullName evidence="2">3-hydroxyisobutyryl-CoA hydrolase</fullName>
        <ecNumber evidence="2">3.1.2.4</ecNumber>
    </recommendedName>
</protein>
<dbReference type="SUPFAM" id="SSF52096">
    <property type="entry name" value="ClpP/crotonase"/>
    <property type="match status" value="1"/>
</dbReference>
<evidence type="ECO:0000259" key="4">
    <source>
        <dbReference type="Pfam" id="PF16113"/>
    </source>
</evidence>
<dbReference type="RefSeq" id="WP_158059858.1">
    <property type="nucleotide sequence ID" value="NZ_CP044427.1"/>
</dbReference>
<dbReference type="Proteomes" id="UP000326546">
    <property type="component" value="Chromosome"/>
</dbReference>
<dbReference type="GO" id="GO:0016853">
    <property type="term" value="F:isomerase activity"/>
    <property type="evidence" value="ECO:0007669"/>
    <property type="project" value="UniProtKB-KW"/>
</dbReference>
<dbReference type="OrthoDB" id="9790967at2"/>
<dbReference type="Gene3D" id="3.90.226.10">
    <property type="entry name" value="2-enoyl-CoA Hydratase, Chain A, domain 1"/>
    <property type="match status" value="1"/>
</dbReference>
<keyword evidence="6" id="KW-1185">Reference proteome</keyword>
<keyword evidence="3" id="KW-0378">Hydrolase</keyword>
<accession>A0A5J6V172</accession>
<evidence type="ECO:0000256" key="1">
    <source>
        <dbReference type="ARBA" id="ARBA00001709"/>
    </source>
</evidence>
<evidence type="ECO:0000313" key="5">
    <source>
        <dbReference type="EMBL" id="QFG67460.1"/>
    </source>
</evidence>
<proteinExistence type="predicted"/>
<dbReference type="InterPro" id="IPR032259">
    <property type="entry name" value="HIBYL-CoA-H"/>
</dbReference>
<gene>
    <name evidence="5" type="ORF">FY030_00840</name>
</gene>
<organism evidence="5 6">
    <name type="scientific">Ornithinimicrobium pratense</name>
    <dbReference type="NCBI Taxonomy" id="2593973"/>
    <lineage>
        <taxon>Bacteria</taxon>
        <taxon>Bacillati</taxon>
        <taxon>Actinomycetota</taxon>
        <taxon>Actinomycetes</taxon>
        <taxon>Micrococcales</taxon>
        <taxon>Ornithinimicrobiaceae</taxon>
        <taxon>Ornithinimicrobium</taxon>
    </lineage>
</organism>
<reference evidence="5 6" key="1">
    <citation type="submission" date="2019-09" db="EMBL/GenBank/DDBJ databases">
        <title>Serinicoccus pratensis sp. nov., isolated from meadow soil.</title>
        <authorList>
            <person name="Zhang W."/>
        </authorList>
    </citation>
    <scope>NUCLEOTIDE SEQUENCE [LARGE SCALE GENOMIC DNA]</scope>
    <source>
        <strain evidence="5 6">W204</strain>
    </source>
</reference>
<dbReference type="EC" id="3.1.2.4" evidence="2"/>
<name>A0A5J6V172_9MICO</name>
<dbReference type="PANTHER" id="PTHR43176">
    <property type="entry name" value="3-HYDROXYISOBUTYRYL-COA HYDROLASE-RELATED"/>
    <property type="match status" value="1"/>
</dbReference>
<sequence>MSEEQLRWEPAAGHGDQVLSAVDGPLGRVRLNRPRAINALDRASVDSLRQVLTDWAEEDGVHAVLIDGAGERGLCAGGDVRALREAILAGDVQLPVDYWAAEYALNQQVADFPKPYIAWMDGIVMGGGLGVSTHGSVRLVTERTQLAMPEVIIGFFPDVGVLHLLAQAPGETGTHLAMTGSPVSGADAVLLGLADAQVPSDAYGQVVDTLREDPTLGAEALVQRVGALGGDEAESWLQTQRAWVDECYAGDDAALILERLRSRPEPEAREAAQTIASRSPHSVAVTLEALRRAASLDLGGVLAQDLALGPAFAQHPDFAEGVRAQLVDKDRSPRWTHASVADVPRSEVLAAFGPG</sequence>
<evidence type="ECO:0000313" key="6">
    <source>
        <dbReference type="Proteomes" id="UP000326546"/>
    </source>
</evidence>
<evidence type="ECO:0000256" key="3">
    <source>
        <dbReference type="ARBA" id="ARBA00022801"/>
    </source>
</evidence>